<feature type="domain" description="AMP-binding enzyme C-terminal" evidence="7">
    <location>
        <begin position="420"/>
        <end position="498"/>
    </location>
</feature>
<dbReference type="InterPro" id="IPR051087">
    <property type="entry name" value="Mitochondrial_ACSM"/>
</dbReference>
<dbReference type="HOGENOM" id="CLU_000022_59_10_11"/>
<dbReference type="GO" id="GO:0006637">
    <property type="term" value="P:acyl-CoA metabolic process"/>
    <property type="evidence" value="ECO:0007669"/>
    <property type="project" value="TreeGrafter"/>
</dbReference>
<evidence type="ECO:0000313" key="8">
    <source>
        <dbReference type="EMBL" id="ADB52639.1"/>
    </source>
</evidence>
<evidence type="ECO:0000256" key="2">
    <source>
        <dbReference type="ARBA" id="ARBA00022598"/>
    </source>
</evidence>
<dbReference type="KEGG" id="cwo:Cwoe_4225"/>
<dbReference type="GO" id="GO:0006633">
    <property type="term" value="P:fatty acid biosynthetic process"/>
    <property type="evidence" value="ECO:0007669"/>
    <property type="project" value="TreeGrafter"/>
</dbReference>
<dbReference type="InterPro" id="IPR045851">
    <property type="entry name" value="AMP-bd_C_sf"/>
</dbReference>
<dbReference type="PANTHER" id="PTHR43605:SF10">
    <property type="entry name" value="ACYL-COA SYNTHETASE MEDIUM CHAIN FAMILY MEMBER 3"/>
    <property type="match status" value="1"/>
</dbReference>
<dbReference type="OrthoDB" id="9803968at2"/>
<dbReference type="InterPro" id="IPR000873">
    <property type="entry name" value="AMP-dep_synth/lig_dom"/>
</dbReference>
<dbReference type="Gene3D" id="3.30.300.30">
    <property type="match status" value="1"/>
</dbReference>
<dbReference type="Proteomes" id="UP000008229">
    <property type="component" value="Chromosome"/>
</dbReference>
<dbReference type="GO" id="GO:0015645">
    <property type="term" value="F:fatty acid ligase activity"/>
    <property type="evidence" value="ECO:0007669"/>
    <property type="project" value="TreeGrafter"/>
</dbReference>
<dbReference type="AlphaFoldDB" id="D3F5U0"/>
<organism evidence="8 9">
    <name type="scientific">Conexibacter woesei (strain DSM 14684 / CCUG 47730 / CIP 108061 / JCM 11494 / NBRC 100937 / ID131577)</name>
    <dbReference type="NCBI Taxonomy" id="469383"/>
    <lineage>
        <taxon>Bacteria</taxon>
        <taxon>Bacillati</taxon>
        <taxon>Actinomycetota</taxon>
        <taxon>Thermoleophilia</taxon>
        <taxon>Solirubrobacterales</taxon>
        <taxon>Conexibacteraceae</taxon>
        <taxon>Conexibacter</taxon>
    </lineage>
</organism>
<dbReference type="RefSeq" id="WP_012935690.1">
    <property type="nucleotide sequence ID" value="NC_013739.1"/>
</dbReference>
<accession>D3F5U0</accession>
<dbReference type="eggNOG" id="COG0365">
    <property type="taxonomic scope" value="Bacteria"/>
</dbReference>
<evidence type="ECO:0000256" key="1">
    <source>
        <dbReference type="ARBA" id="ARBA00006432"/>
    </source>
</evidence>
<evidence type="ECO:0000256" key="5">
    <source>
        <dbReference type="SAM" id="MobiDB-lite"/>
    </source>
</evidence>
<evidence type="ECO:0000259" key="7">
    <source>
        <dbReference type="Pfam" id="PF13193"/>
    </source>
</evidence>
<gene>
    <name evidence="8" type="ordered locus">Cwoe_4225</name>
</gene>
<dbReference type="STRING" id="469383.Cwoe_4225"/>
<dbReference type="GO" id="GO:0016405">
    <property type="term" value="F:CoA-ligase activity"/>
    <property type="evidence" value="ECO:0007669"/>
    <property type="project" value="UniProtKB-ARBA"/>
</dbReference>
<dbReference type="InterPro" id="IPR025110">
    <property type="entry name" value="AMP-bd_C"/>
</dbReference>
<dbReference type="GO" id="GO:0004321">
    <property type="term" value="F:fatty-acyl-CoA synthase activity"/>
    <property type="evidence" value="ECO:0007669"/>
    <property type="project" value="TreeGrafter"/>
</dbReference>
<name>D3F5U0_CONWI</name>
<evidence type="ECO:0000256" key="3">
    <source>
        <dbReference type="ARBA" id="ARBA00022741"/>
    </source>
</evidence>
<feature type="domain" description="AMP-dependent synthetase/ligase" evidence="6">
    <location>
        <begin position="12"/>
        <end position="357"/>
    </location>
</feature>
<evidence type="ECO:0000256" key="4">
    <source>
        <dbReference type="ARBA" id="ARBA00022840"/>
    </source>
</evidence>
<evidence type="ECO:0000259" key="6">
    <source>
        <dbReference type="Pfam" id="PF00501"/>
    </source>
</evidence>
<proteinExistence type="inferred from homology"/>
<keyword evidence="4" id="KW-0067">ATP-binding</keyword>
<reference evidence="8 9" key="1">
    <citation type="journal article" date="2010" name="Stand. Genomic Sci.">
        <title>Complete genome sequence of Conexibacter woesei type strain (ID131577).</title>
        <authorList>
            <person name="Pukall R."/>
            <person name="Lapidus A."/>
            <person name="Glavina Del Rio T."/>
            <person name="Copeland A."/>
            <person name="Tice H."/>
            <person name="Cheng J.-F."/>
            <person name="Lucas S."/>
            <person name="Chen F."/>
            <person name="Nolan M."/>
            <person name="Bruce D."/>
            <person name="Goodwin L."/>
            <person name="Pitluck S."/>
            <person name="Mavromatis K."/>
            <person name="Ivanova N."/>
            <person name="Ovchinnikova G."/>
            <person name="Pati A."/>
            <person name="Chen A."/>
            <person name="Palaniappan K."/>
            <person name="Land M."/>
            <person name="Hauser L."/>
            <person name="Chang Y.-J."/>
            <person name="Jeffries C.D."/>
            <person name="Chain P."/>
            <person name="Meincke L."/>
            <person name="Sims D."/>
            <person name="Brettin T."/>
            <person name="Detter J.C."/>
            <person name="Rohde M."/>
            <person name="Goeker M."/>
            <person name="Bristow J."/>
            <person name="Eisen J.A."/>
            <person name="Markowitz V."/>
            <person name="Kyrpides N.C."/>
            <person name="Klenk H.-P."/>
            <person name="Hugenholtz P."/>
        </authorList>
    </citation>
    <scope>NUCLEOTIDE SEQUENCE [LARGE SCALE GENOMIC DNA]</scope>
    <source>
        <strain evidence="9">DSM 14684 / CIP 108061 / JCM 11494 / NBRC 100937 / ID131577</strain>
    </source>
</reference>
<dbReference type="InterPro" id="IPR042099">
    <property type="entry name" value="ANL_N_sf"/>
</dbReference>
<feature type="compositionally biased region" description="Low complexity" evidence="5">
    <location>
        <begin position="133"/>
        <end position="147"/>
    </location>
</feature>
<dbReference type="FunFam" id="3.30.300.30:FF:000005">
    <property type="entry name" value="Acyl-coenzyme A synthetase ACSM5, mitochondrial"/>
    <property type="match status" value="1"/>
</dbReference>
<dbReference type="PANTHER" id="PTHR43605">
    <property type="entry name" value="ACYL-COENZYME A SYNTHETASE"/>
    <property type="match status" value="1"/>
</dbReference>
<reference evidence="9" key="2">
    <citation type="submission" date="2010-01" db="EMBL/GenBank/DDBJ databases">
        <title>The complete genome of Conexibacter woesei DSM 14684.</title>
        <authorList>
            <consortium name="US DOE Joint Genome Institute (JGI-PGF)"/>
            <person name="Lucas S."/>
            <person name="Copeland A."/>
            <person name="Lapidus A."/>
            <person name="Glavina del Rio T."/>
            <person name="Dalin E."/>
            <person name="Tice H."/>
            <person name="Bruce D."/>
            <person name="Goodwin L."/>
            <person name="Pitluck S."/>
            <person name="Kyrpides N."/>
            <person name="Mavromatis K."/>
            <person name="Ivanova N."/>
            <person name="Mikhailova N."/>
            <person name="Chertkov O."/>
            <person name="Brettin T."/>
            <person name="Detter J.C."/>
            <person name="Han C."/>
            <person name="Larimer F."/>
            <person name="Land M."/>
            <person name="Hauser L."/>
            <person name="Markowitz V."/>
            <person name="Cheng J.-F."/>
            <person name="Hugenholtz P."/>
            <person name="Woyke T."/>
            <person name="Wu D."/>
            <person name="Pukall R."/>
            <person name="Steenblock K."/>
            <person name="Schneider S."/>
            <person name="Klenk H.-P."/>
            <person name="Eisen J.A."/>
        </authorList>
    </citation>
    <scope>NUCLEOTIDE SEQUENCE [LARGE SCALE GENOMIC DNA]</scope>
    <source>
        <strain evidence="9">DSM 14684 / CIP 108061 / JCM 11494 / NBRC 100937 / ID131577</strain>
    </source>
</reference>
<keyword evidence="9" id="KW-1185">Reference proteome</keyword>
<dbReference type="GO" id="GO:0005524">
    <property type="term" value="F:ATP binding"/>
    <property type="evidence" value="ECO:0007669"/>
    <property type="project" value="UniProtKB-KW"/>
</dbReference>
<keyword evidence="3" id="KW-0547">Nucleotide-binding</keyword>
<dbReference type="EMBL" id="CP001854">
    <property type="protein sequence ID" value="ADB52639.1"/>
    <property type="molecule type" value="Genomic_DNA"/>
</dbReference>
<feature type="region of interest" description="Disordered" evidence="5">
    <location>
        <begin position="126"/>
        <end position="147"/>
    </location>
</feature>
<keyword evidence="2 8" id="KW-0436">Ligase</keyword>
<dbReference type="Pfam" id="PF13193">
    <property type="entry name" value="AMP-binding_C"/>
    <property type="match status" value="1"/>
</dbReference>
<dbReference type="Pfam" id="PF00501">
    <property type="entry name" value="AMP-binding"/>
    <property type="match status" value="1"/>
</dbReference>
<dbReference type="Gene3D" id="3.40.50.12780">
    <property type="entry name" value="N-terminal domain of ligase-like"/>
    <property type="match status" value="1"/>
</dbReference>
<dbReference type="SUPFAM" id="SSF56801">
    <property type="entry name" value="Acetyl-CoA synthetase-like"/>
    <property type="match status" value="1"/>
</dbReference>
<protein>
    <submittedName>
        <fullName evidence="8">AMP-dependent synthetase and ligase</fullName>
    </submittedName>
</protein>
<sequence length="508" mass="53896">MNFSRDVVDAADPARLALVELARDGSRREWRMGEVADRSARLAGTLARHGVGRGDTVMTLIGNRSEWVFAMVACFRLGAVVLPCTEQLRAKDLRLRLDAARPRVVVCDERNAGELSAALAAGVGGAPPGDGGRAAASDGTSGAAGDGPPLVLTIPDDALFAGEPAAAVELAPDDPCLITFTSGTAGEPKGVLHAQRYLTGQHVQATHWLDARPGDLVWCTAASGWSKSARNVFIAPWIRGAAALLHDARFDPHERLELLARERVNVLCMAPTEYRVIAKRADPAPLPGLRGLVAAGEALNPEVLRVWQEATGVGIRDGYGQTETGQLTGAPLGEPLRPGSMGRALPGVSLRIDDGELVADPATVPTFFLGYLGSAADRAAAGGVWRTGDRVRQDDDGFLFFEGRTDDVIISAGYRIGPFEVESALVAHPAVAEAAVVAAPDDERGAIVRAVVVLRDGRVPSDALARELQDHVKHETAPYKYPRRIDFAAELPKTSSGKVRRALLREQG</sequence>
<evidence type="ECO:0000313" key="9">
    <source>
        <dbReference type="Proteomes" id="UP000008229"/>
    </source>
</evidence>
<comment type="similarity">
    <text evidence="1">Belongs to the ATP-dependent AMP-binding enzyme family.</text>
</comment>